<feature type="compositionally biased region" description="Low complexity" evidence="2">
    <location>
        <begin position="323"/>
        <end position="338"/>
    </location>
</feature>
<feature type="compositionally biased region" description="Basic and acidic residues" evidence="2">
    <location>
        <begin position="271"/>
        <end position="289"/>
    </location>
</feature>
<keyword evidence="1" id="KW-0479">Metal-binding</keyword>
<evidence type="ECO:0000259" key="3">
    <source>
        <dbReference type="PROSITE" id="PS50097"/>
    </source>
</evidence>
<dbReference type="PROSITE" id="PS50097">
    <property type="entry name" value="BTB"/>
    <property type="match status" value="1"/>
</dbReference>
<dbReference type="SUPFAM" id="SSF57667">
    <property type="entry name" value="beta-beta-alpha zinc fingers"/>
    <property type="match status" value="2"/>
</dbReference>
<dbReference type="Gene3D" id="3.30.710.10">
    <property type="entry name" value="Potassium Channel Kv1.1, Chain A"/>
    <property type="match status" value="1"/>
</dbReference>
<feature type="domain" description="BTB" evidence="3">
    <location>
        <begin position="162"/>
        <end position="230"/>
    </location>
</feature>
<reference evidence="5" key="1">
    <citation type="thesis" date="2021" institute="BYU ScholarsArchive" country="Provo, UT, USA">
        <title>Applications of and Algorithms for Genome Assembly and Genomic Analyses with an Emphasis on Marine Teleosts.</title>
        <authorList>
            <person name="Pickett B.D."/>
        </authorList>
    </citation>
    <scope>NUCLEOTIDE SEQUENCE</scope>
    <source>
        <strain evidence="5">HI-2016</strain>
    </source>
</reference>
<dbReference type="Pfam" id="PF00096">
    <property type="entry name" value="zf-C2H2"/>
    <property type="match status" value="1"/>
</dbReference>
<evidence type="ECO:0000313" key="5">
    <source>
        <dbReference type="EMBL" id="KAG9341778.1"/>
    </source>
</evidence>
<name>A0A8T2NWC4_9TELE</name>
<feature type="domain" description="C2H2-type" evidence="4">
    <location>
        <begin position="512"/>
        <end position="539"/>
    </location>
</feature>
<feature type="domain" description="C2H2-type" evidence="4">
    <location>
        <begin position="540"/>
        <end position="567"/>
    </location>
</feature>
<protein>
    <submittedName>
        <fullName evidence="5">Uncharacterized protein</fullName>
    </submittedName>
</protein>
<dbReference type="SMART" id="SM00355">
    <property type="entry name" value="ZnF_C2H2"/>
    <property type="match status" value="3"/>
</dbReference>
<evidence type="ECO:0000313" key="6">
    <source>
        <dbReference type="Proteomes" id="UP000824540"/>
    </source>
</evidence>
<dbReference type="EMBL" id="JAFBMS010000032">
    <property type="protein sequence ID" value="KAG9341778.1"/>
    <property type="molecule type" value="Genomic_DNA"/>
</dbReference>
<accession>A0A8T2NWC4</accession>
<dbReference type="PANTHER" id="PTHR46105:SF6">
    <property type="entry name" value="ZINC FINGER AND BTB DOMAIN-CONTAINING PROTEIN 7A"/>
    <property type="match status" value="1"/>
</dbReference>
<feature type="region of interest" description="Disordered" evidence="2">
    <location>
        <begin position="1"/>
        <end position="23"/>
    </location>
</feature>
<proteinExistence type="predicted"/>
<dbReference type="GO" id="GO:0008270">
    <property type="term" value="F:zinc ion binding"/>
    <property type="evidence" value="ECO:0007669"/>
    <property type="project" value="UniProtKB-KW"/>
</dbReference>
<dbReference type="PROSITE" id="PS00028">
    <property type="entry name" value="ZINC_FINGER_C2H2_1"/>
    <property type="match status" value="2"/>
</dbReference>
<dbReference type="PROSITE" id="PS50157">
    <property type="entry name" value="ZINC_FINGER_C2H2_2"/>
    <property type="match status" value="2"/>
</dbReference>
<dbReference type="SMART" id="SM00225">
    <property type="entry name" value="BTB"/>
    <property type="match status" value="1"/>
</dbReference>
<dbReference type="InterPro" id="IPR000210">
    <property type="entry name" value="BTB/POZ_dom"/>
</dbReference>
<evidence type="ECO:0000259" key="4">
    <source>
        <dbReference type="PROSITE" id="PS50157"/>
    </source>
</evidence>
<dbReference type="FunFam" id="3.30.160.60:FF:002171">
    <property type="entry name" value="Zinc finger and BTB domain-containing protein 16"/>
    <property type="match status" value="1"/>
</dbReference>
<organism evidence="5 6">
    <name type="scientific">Albula glossodonta</name>
    <name type="common">roundjaw bonefish</name>
    <dbReference type="NCBI Taxonomy" id="121402"/>
    <lineage>
        <taxon>Eukaryota</taxon>
        <taxon>Metazoa</taxon>
        <taxon>Chordata</taxon>
        <taxon>Craniata</taxon>
        <taxon>Vertebrata</taxon>
        <taxon>Euteleostomi</taxon>
        <taxon>Actinopterygii</taxon>
        <taxon>Neopterygii</taxon>
        <taxon>Teleostei</taxon>
        <taxon>Albuliformes</taxon>
        <taxon>Albulidae</taxon>
        <taxon>Albula</taxon>
    </lineage>
</organism>
<dbReference type="InterPro" id="IPR011333">
    <property type="entry name" value="SKP1/BTB/POZ_sf"/>
</dbReference>
<dbReference type="GO" id="GO:0000981">
    <property type="term" value="F:DNA-binding transcription factor activity, RNA polymerase II-specific"/>
    <property type="evidence" value="ECO:0007669"/>
    <property type="project" value="TreeGrafter"/>
</dbReference>
<gene>
    <name evidence="5" type="ORF">JZ751_018500</name>
</gene>
<evidence type="ECO:0000256" key="1">
    <source>
        <dbReference type="PROSITE-ProRule" id="PRU00042"/>
    </source>
</evidence>
<dbReference type="Gene3D" id="3.30.160.60">
    <property type="entry name" value="Classic Zinc Finger"/>
    <property type="match status" value="2"/>
</dbReference>
<feature type="region of interest" description="Disordered" evidence="2">
    <location>
        <begin position="271"/>
        <end position="351"/>
    </location>
</feature>
<feature type="compositionally biased region" description="Pro residues" evidence="2">
    <location>
        <begin position="7"/>
        <end position="20"/>
    </location>
</feature>
<dbReference type="Pfam" id="PF00651">
    <property type="entry name" value="BTB"/>
    <property type="match status" value="1"/>
</dbReference>
<evidence type="ECO:0000256" key="2">
    <source>
        <dbReference type="SAM" id="MobiDB-lite"/>
    </source>
</evidence>
<dbReference type="Proteomes" id="UP000824540">
    <property type="component" value="Unassembled WGS sequence"/>
</dbReference>
<dbReference type="GO" id="GO:0000978">
    <property type="term" value="F:RNA polymerase II cis-regulatory region sequence-specific DNA binding"/>
    <property type="evidence" value="ECO:0007669"/>
    <property type="project" value="TreeGrafter"/>
</dbReference>
<dbReference type="InterPro" id="IPR013087">
    <property type="entry name" value="Znf_C2H2_type"/>
</dbReference>
<keyword evidence="1" id="KW-0862">Zinc</keyword>
<feature type="compositionally biased region" description="Basic and acidic residues" evidence="2">
    <location>
        <begin position="301"/>
        <end position="312"/>
    </location>
</feature>
<dbReference type="InterPro" id="IPR036236">
    <property type="entry name" value="Znf_C2H2_sf"/>
</dbReference>
<dbReference type="PANTHER" id="PTHR46105">
    <property type="entry name" value="AGAP004733-PA"/>
    <property type="match status" value="1"/>
</dbReference>
<dbReference type="FunFam" id="3.30.160.60:FF:001818">
    <property type="entry name" value="GDNF-inducible zinc finger protein 1 isoform X1"/>
    <property type="match status" value="1"/>
</dbReference>
<sequence>MLSHINHPPPPPPPPAPPHGNPSALIIFDPKLRRLDKDWVIMRQQIQSQGALRAVSQMEREGVVGGNGATVTASHPAPVEHAQSMQLSHSRFLAPSECPEPVLGPIFLVLIGVLLTSAQLVLYQHRLPPASSALKMMARLRNPQYSSLLRRAGELRQSGALCDAVVMVGDQAFRAHSLVLACISRELERQLTLDEDSHHRSCHCIVDALPPRTFQQVLDYAYADSLEVPADDLRGLLKAAQFLEMEELREQCLEQLRALDHGKGVADALRREVAEEKSAEESPAEHSDIEVADLPPRSSSRSKETEHKDNDPHPAPPRVSVIASATSSPPTPASSPTRPSKHSWGALASRAMPPPTTDFALRSLQSSQPLLAYSIPYTTPIYPLYTPPAFPQVHESLMNYARLLHPFHQSLLQAPQKLAVSVKHSTLGKKVSSADEALIGNVSEGGERKLQGCMDRVLHCLHCRKDFLDSRSIPMHAVTSSVPLEPLFCPFCGKSQTSRSGHLSPHARRWSHLCQDCGRSFTSNTALRRHQRLHTGEKPFECRLCSQRSRDYSAMIKHLRTHGGASPYQCTICLEYCNSLAAMQKHLKTHPVQDFPPDWSISNTYLYTSHN</sequence>
<keyword evidence="1" id="KW-0863">Zinc-finger</keyword>
<dbReference type="InterPro" id="IPR050457">
    <property type="entry name" value="ZnFinger_BTB_dom_contain"/>
</dbReference>
<comment type="caution">
    <text evidence="5">The sequence shown here is derived from an EMBL/GenBank/DDBJ whole genome shotgun (WGS) entry which is preliminary data.</text>
</comment>
<dbReference type="OrthoDB" id="8922241at2759"/>
<dbReference type="SUPFAM" id="SSF54695">
    <property type="entry name" value="POZ domain"/>
    <property type="match status" value="1"/>
</dbReference>
<dbReference type="AlphaFoldDB" id="A0A8T2NWC4"/>
<keyword evidence="6" id="KW-1185">Reference proteome</keyword>